<proteinExistence type="predicted"/>
<feature type="compositionally biased region" description="Polar residues" evidence="2">
    <location>
        <begin position="22"/>
        <end position="36"/>
    </location>
</feature>
<gene>
    <name evidence="4" type="ORF">K505DRAFT_46506</name>
</gene>
<dbReference type="AlphaFoldDB" id="A0A6A6XAK5"/>
<dbReference type="OrthoDB" id="3800855at2759"/>
<dbReference type="GO" id="GO:0008270">
    <property type="term" value="F:zinc ion binding"/>
    <property type="evidence" value="ECO:0007669"/>
    <property type="project" value="UniProtKB-KW"/>
</dbReference>
<feature type="domain" description="C2H2-type" evidence="3">
    <location>
        <begin position="435"/>
        <end position="464"/>
    </location>
</feature>
<keyword evidence="1" id="KW-0479">Metal-binding</keyword>
<evidence type="ECO:0000313" key="5">
    <source>
        <dbReference type="Proteomes" id="UP000799757"/>
    </source>
</evidence>
<sequence>MAPRYDGPVENGGLQFDDNPAYSDSPSTQSDTQNQGHPMLDEVRWSNPGQGPANGSMSWFDNFPVVPPAAEDRHPNELEGVNQFHESLYTIPPIGSSYYLTVGANDGPSQTLLSNSREELMPYLLEGARSTGPQQECVASYSTPHIPNGAFIRGNGPCEIPFRGQDVQNTDYFSGYPSGHISQPDANTFSNGDSLMSLNIAMHNVQPPPHYSPLPQTPLGNLAPFPEPWSTECPRADMLSTMNLPRQGVVAIDGTSSKQAGSRKGSSMSNEWEVETPNTSQPRSSMELGLSNSTLRPASKSRGHPSSEHGLLPNSPRTPLQWVSRTNPSDQSPISEQHWLFHGNLPQDRRSPCTSDGSAHSMRSMDNNNGHLNVHQPPCSIRPSPPHSIVSATSSTPNCLPCNTNQCGAQFTGIHRKGNRARHLRLKHGASERIYHCEASNCRKEFKRQDARVKHYRKHHVELSRGPASSRKTLPQEE</sequence>
<evidence type="ECO:0000256" key="2">
    <source>
        <dbReference type="SAM" id="MobiDB-lite"/>
    </source>
</evidence>
<evidence type="ECO:0000259" key="3">
    <source>
        <dbReference type="PROSITE" id="PS50157"/>
    </source>
</evidence>
<dbReference type="PROSITE" id="PS50157">
    <property type="entry name" value="ZINC_FINGER_C2H2_2"/>
    <property type="match status" value="1"/>
</dbReference>
<keyword evidence="5" id="KW-1185">Reference proteome</keyword>
<feature type="compositionally biased region" description="Polar residues" evidence="2">
    <location>
        <begin position="315"/>
        <end position="333"/>
    </location>
</feature>
<dbReference type="EMBL" id="MU001944">
    <property type="protein sequence ID" value="KAF2793043.1"/>
    <property type="molecule type" value="Genomic_DNA"/>
</dbReference>
<dbReference type="InterPro" id="IPR013087">
    <property type="entry name" value="Znf_C2H2_type"/>
</dbReference>
<evidence type="ECO:0000313" key="4">
    <source>
        <dbReference type="EMBL" id="KAF2793043.1"/>
    </source>
</evidence>
<name>A0A6A6XAK5_9PLEO</name>
<feature type="region of interest" description="Disordered" evidence="2">
    <location>
        <begin position="252"/>
        <end position="333"/>
    </location>
</feature>
<feature type="compositionally biased region" description="Polar residues" evidence="2">
    <location>
        <begin position="47"/>
        <end position="59"/>
    </location>
</feature>
<feature type="compositionally biased region" description="Polar residues" evidence="2">
    <location>
        <begin position="254"/>
        <end position="296"/>
    </location>
</feature>
<dbReference type="Gene3D" id="3.30.160.60">
    <property type="entry name" value="Classic Zinc Finger"/>
    <property type="match status" value="1"/>
</dbReference>
<feature type="region of interest" description="Disordered" evidence="2">
    <location>
        <begin position="458"/>
        <end position="478"/>
    </location>
</feature>
<evidence type="ECO:0000256" key="1">
    <source>
        <dbReference type="PROSITE-ProRule" id="PRU00042"/>
    </source>
</evidence>
<protein>
    <recommendedName>
        <fullName evidence="3">C2H2-type domain-containing protein</fullName>
    </recommendedName>
</protein>
<keyword evidence="1" id="KW-0863">Zinc-finger</keyword>
<dbReference type="Proteomes" id="UP000799757">
    <property type="component" value="Unassembled WGS sequence"/>
</dbReference>
<dbReference type="SMART" id="SM00355">
    <property type="entry name" value="ZnF_C2H2"/>
    <property type="match status" value="2"/>
</dbReference>
<feature type="region of interest" description="Disordered" evidence="2">
    <location>
        <begin position="345"/>
        <end position="364"/>
    </location>
</feature>
<keyword evidence="1" id="KW-0862">Zinc</keyword>
<dbReference type="PROSITE" id="PS00028">
    <property type="entry name" value="ZINC_FINGER_C2H2_1"/>
    <property type="match status" value="1"/>
</dbReference>
<organism evidence="4 5">
    <name type="scientific">Melanomma pulvis-pyrius CBS 109.77</name>
    <dbReference type="NCBI Taxonomy" id="1314802"/>
    <lineage>
        <taxon>Eukaryota</taxon>
        <taxon>Fungi</taxon>
        <taxon>Dikarya</taxon>
        <taxon>Ascomycota</taxon>
        <taxon>Pezizomycotina</taxon>
        <taxon>Dothideomycetes</taxon>
        <taxon>Pleosporomycetidae</taxon>
        <taxon>Pleosporales</taxon>
        <taxon>Melanommataceae</taxon>
        <taxon>Melanomma</taxon>
    </lineage>
</organism>
<reference evidence="4" key="1">
    <citation type="journal article" date="2020" name="Stud. Mycol.">
        <title>101 Dothideomycetes genomes: a test case for predicting lifestyles and emergence of pathogens.</title>
        <authorList>
            <person name="Haridas S."/>
            <person name="Albert R."/>
            <person name="Binder M."/>
            <person name="Bloem J."/>
            <person name="Labutti K."/>
            <person name="Salamov A."/>
            <person name="Andreopoulos B."/>
            <person name="Baker S."/>
            <person name="Barry K."/>
            <person name="Bills G."/>
            <person name="Bluhm B."/>
            <person name="Cannon C."/>
            <person name="Castanera R."/>
            <person name="Culley D."/>
            <person name="Daum C."/>
            <person name="Ezra D."/>
            <person name="Gonzalez J."/>
            <person name="Henrissat B."/>
            <person name="Kuo A."/>
            <person name="Liang C."/>
            <person name="Lipzen A."/>
            <person name="Lutzoni F."/>
            <person name="Magnuson J."/>
            <person name="Mondo S."/>
            <person name="Nolan M."/>
            <person name="Ohm R."/>
            <person name="Pangilinan J."/>
            <person name="Park H.-J."/>
            <person name="Ramirez L."/>
            <person name="Alfaro M."/>
            <person name="Sun H."/>
            <person name="Tritt A."/>
            <person name="Yoshinaga Y."/>
            <person name="Zwiers L.-H."/>
            <person name="Turgeon B."/>
            <person name="Goodwin S."/>
            <person name="Spatafora J."/>
            <person name="Crous P."/>
            <person name="Grigoriev I."/>
        </authorList>
    </citation>
    <scope>NUCLEOTIDE SEQUENCE</scope>
    <source>
        <strain evidence="4">CBS 109.77</strain>
    </source>
</reference>
<accession>A0A6A6XAK5</accession>
<feature type="region of interest" description="Disordered" evidence="2">
    <location>
        <begin position="1"/>
        <end position="60"/>
    </location>
</feature>